<protein>
    <submittedName>
        <fullName evidence="3">Uncharacterized protein</fullName>
    </submittedName>
</protein>
<evidence type="ECO:0000313" key="3">
    <source>
        <dbReference type="EMBL" id="MBM2621421.1"/>
    </source>
</evidence>
<organism evidence="3 4">
    <name type="scientific">Paractinoplanes ovalisporus</name>
    <dbReference type="NCBI Taxonomy" id="2810368"/>
    <lineage>
        <taxon>Bacteria</taxon>
        <taxon>Bacillati</taxon>
        <taxon>Actinomycetota</taxon>
        <taxon>Actinomycetes</taxon>
        <taxon>Micromonosporales</taxon>
        <taxon>Micromonosporaceae</taxon>
        <taxon>Paractinoplanes</taxon>
    </lineage>
</organism>
<feature type="compositionally biased region" description="Low complexity" evidence="1">
    <location>
        <begin position="77"/>
        <end position="93"/>
    </location>
</feature>
<feature type="compositionally biased region" description="Pro residues" evidence="1">
    <location>
        <begin position="94"/>
        <end position="112"/>
    </location>
</feature>
<feature type="transmembrane region" description="Helical" evidence="2">
    <location>
        <begin position="43"/>
        <end position="66"/>
    </location>
</feature>
<proteinExistence type="predicted"/>
<dbReference type="EMBL" id="JAENHP010000019">
    <property type="protein sequence ID" value="MBM2621421.1"/>
    <property type="molecule type" value="Genomic_DNA"/>
</dbReference>
<keyword evidence="2" id="KW-0472">Membrane</keyword>
<keyword evidence="2" id="KW-1133">Transmembrane helix</keyword>
<name>A0ABS2ANQ7_9ACTN</name>
<comment type="caution">
    <text evidence="3">The sequence shown here is derived from an EMBL/GenBank/DDBJ whole genome shotgun (WGS) entry which is preliminary data.</text>
</comment>
<keyword evidence="2" id="KW-0812">Transmembrane</keyword>
<evidence type="ECO:0000313" key="4">
    <source>
        <dbReference type="Proteomes" id="UP000632138"/>
    </source>
</evidence>
<keyword evidence="4" id="KW-1185">Reference proteome</keyword>
<evidence type="ECO:0000256" key="2">
    <source>
        <dbReference type="SAM" id="Phobius"/>
    </source>
</evidence>
<gene>
    <name evidence="3" type="ORF">JIG36_38555</name>
</gene>
<dbReference type="Proteomes" id="UP000632138">
    <property type="component" value="Unassembled WGS sequence"/>
</dbReference>
<evidence type="ECO:0000256" key="1">
    <source>
        <dbReference type="SAM" id="MobiDB-lite"/>
    </source>
</evidence>
<reference evidence="3 4" key="1">
    <citation type="submission" date="2021-01" db="EMBL/GenBank/DDBJ databases">
        <title>Actinoplanes sp. nov. LDG1-06 isolated from lichen.</title>
        <authorList>
            <person name="Saeng-In P."/>
            <person name="Phongsopitanun W."/>
            <person name="Kanchanasin P."/>
            <person name="Yuki M."/>
            <person name="Kudo T."/>
            <person name="Ohkuma M."/>
            <person name="Tanasupawat S."/>
        </authorList>
    </citation>
    <scope>NUCLEOTIDE SEQUENCE [LARGE SCALE GENOMIC DNA]</scope>
    <source>
        <strain evidence="3 4">LDG1-06</strain>
    </source>
</reference>
<feature type="region of interest" description="Disordered" evidence="1">
    <location>
        <begin position="77"/>
        <end position="124"/>
    </location>
</feature>
<accession>A0ABS2ANQ7</accession>
<dbReference type="RefSeq" id="WP_203381392.1">
    <property type="nucleotide sequence ID" value="NZ_JAENHP010000019.1"/>
</dbReference>
<sequence>MSNTESDPAVERAFSALSTDAERGLLLSGPELRRQSGNRRNRGMAVTAGTAAVLVAGAIGVGFALAGNNQKTALPPVTSASPTVAPSPSVTLPSSPPTSSPSSTPPSSPPSSTPTTNAPSIPKSIPARALLTKAESRTGELTRQDEARGVPEFCSKAKFPSAGQKGVAASVMLIYRSASAPEGSIPDDVVYDTVTVFRGEGAQDYLTELRRAVQLCPEGKIGDLDAQFDNLGSLGLGDESVLIERSYAALDGEGEPMNNGSRTATYIAAVRVGDAVTLLESQGYENLASDRGEIEKLAKIAAEHLADWR</sequence>